<proteinExistence type="predicted"/>
<dbReference type="Proteomes" id="UP001145114">
    <property type="component" value="Unassembled WGS sequence"/>
</dbReference>
<feature type="non-terminal residue" evidence="1">
    <location>
        <position position="1"/>
    </location>
</feature>
<comment type="caution">
    <text evidence="1">The sequence shown here is derived from an EMBL/GenBank/DDBJ whole genome shotgun (WGS) entry which is preliminary data.</text>
</comment>
<reference evidence="1" key="1">
    <citation type="submission" date="2022-06" db="EMBL/GenBank/DDBJ databases">
        <title>Phylogenomic reconstructions and comparative analyses of Kickxellomycotina fungi.</title>
        <authorList>
            <person name="Reynolds N.K."/>
            <person name="Stajich J.E."/>
            <person name="Barry K."/>
            <person name="Grigoriev I.V."/>
            <person name="Crous P."/>
            <person name="Smith M.E."/>
        </authorList>
    </citation>
    <scope>NUCLEOTIDE SEQUENCE</scope>
    <source>
        <strain evidence="1">RSA 2271</strain>
    </source>
</reference>
<evidence type="ECO:0000313" key="1">
    <source>
        <dbReference type="EMBL" id="KAJ1677266.1"/>
    </source>
</evidence>
<accession>A0ACC1HNL9</accession>
<dbReference type="EMBL" id="JAMZIH010002719">
    <property type="protein sequence ID" value="KAJ1677266.1"/>
    <property type="molecule type" value="Genomic_DNA"/>
</dbReference>
<name>A0ACC1HNL9_9FUNG</name>
<protein>
    <submittedName>
        <fullName evidence="1">Uncharacterized protein</fullName>
    </submittedName>
</protein>
<sequence length="100" mass="10413">DGDEIIVSNDADFHHMLALNASAKCIKLEVLSKDEVNKVTNVPQSSTMGFVQNQSVPPSVIGTVKPESVGASSHGNGNPGAPGEHPPVSYPMPNPEVPAK</sequence>
<evidence type="ECO:0000313" key="2">
    <source>
        <dbReference type="Proteomes" id="UP001145114"/>
    </source>
</evidence>
<organism evidence="1 2">
    <name type="scientific">Spiromyces aspiralis</name>
    <dbReference type="NCBI Taxonomy" id="68401"/>
    <lineage>
        <taxon>Eukaryota</taxon>
        <taxon>Fungi</taxon>
        <taxon>Fungi incertae sedis</taxon>
        <taxon>Zoopagomycota</taxon>
        <taxon>Kickxellomycotina</taxon>
        <taxon>Kickxellomycetes</taxon>
        <taxon>Kickxellales</taxon>
        <taxon>Kickxellaceae</taxon>
        <taxon>Spiromyces</taxon>
    </lineage>
</organism>
<keyword evidence="2" id="KW-1185">Reference proteome</keyword>
<gene>
    <name evidence="1" type="ORF">EV182_006526</name>
</gene>